<accession>A0A212SHF1</accession>
<gene>
    <name evidence="1" type="ORF">SAMN06265338_14314</name>
</gene>
<name>A0A212SHF1_RHOAC</name>
<evidence type="ECO:0000313" key="2">
    <source>
        <dbReference type="Proteomes" id="UP000198418"/>
    </source>
</evidence>
<protein>
    <submittedName>
        <fullName evidence="1">Uncharacterized protein</fullName>
    </submittedName>
</protein>
<dbReference type="AlphaFoldDB" id="A0A212SHF1"/>
<sequence>MNSDTICDKDVAALLKRAAAALKDPRAPEDREI</sequence>
<evidence type="ECO:0000313" key="1">
    <source>
        <dbReference type="EMBL" id="SNB85074.1"/>
    </source>
</evidence>
<keyword evidence="2" id="KW-1185">Reference proteome</keyword>
<proteinExistence type="predicted"/>
<dbReference type="EMBL" id="FYDG01000043">
    <property type="protein sequence ID" value="SNB85074.1"/>
    <property type="molecule type" value="Genomic_DNA"/>
</dbReference>
<dbReference type="Proteomes" id="UP000198418">
    <property type="component" value="Unassembled WGS sequence"/>
</dbReference>
<organism evidence="1 2">
    <name type="scientific">Rhodoblastus acidophilus</name>
    <name type="common">Rhodopseudomonas acidophila</name>
    <dbReference type="NCBI Taxonomy" id="1074"/>
    <lineage>
        <taxon>Bacteria</taxon>
        <taxon>Pseudomonadati</taxon>
        <taxon>Pseudomonadota</taxon>
        <taxon>Alphaproteobacteria</taxon>
        <taxon>Hyphomicrobiales</taxon>
        <taxon>Rhodoblastaceae</taxon>
        <taxon>Rhodoblastus</taxon>
    </lineage>
</organism>
<reference evidence="2" key="1">
    <citation type="submission" date="2017-06" db="EMBL/GenBank/DDBJ databases">
        <authorList>
            <person name="Varghese N."/>
            <person name="Submissions S."/>
        </authorList>
    </citation>
    <scope>NUCLEOTIDE SEQUENCE [LARGE SCALE GENOMIC DNA]</scope>
    <source>
        <strain evidence="2">DSM 137</strain>
    </source>
</reference>